<feature type="compositionally biased region" description="Polar residues" evidence="1">
    <location>
        <begin position="72"/>
        <end position="89"/>
    </location>
</feature>
<sequence length="102" mass="10757">MICLYSAYVVAWAARIDAAWSPFATSASDFRCCGSITPSVSSPMSRASSTSSASRPRACAMSRDARAIARRSNASTDDVSSGSRCSTDHCSLNPSRLNRAIA</sequence>
<dbReference type="AlphaFoldDB" id="A0A4S8PCD1"/>
<reference evidence="2 3" key="1">
    <citation type="journal article" date="2018" name="Int. J. Syst. Evol. Microbiol.">
        <title>Glycomyces paridis sp. nov., isolated from the medicinal plant Paris polyphylla.</title>
        <authorList>
            <person name="Fang X.M."/>
            <person name="Bai J.L."/>
            <person name="Su J."/>
            <person name="Zhao L.L."/>
            <person name="Liu H.Y."/>
            <person name="Ma B.P."/>
            <person name="Zhang Y.Q."/>
            <person name="Yu L.Y."/>
        </authorList>
    </citation>
    <scope>NUCLEOTIDE SEQUENCE [LARGE SCALE GENOMIC DNA]</scope>
    <source>
        <strain evidence="2 3">CPCC 204357</strain>
    </source>
</reference>
<evidence type="ECO:0000313" key="2">
    <source>
        <dbReference type="EMBL" id="THV27983.1"/>
    </source>
</evidence>
<dbReference type="RefSeq" id="WP_136530215.1">
    <property type="nucleotide sequence ID" value="NZ_STGX01000009.1"/>
</dbReference>
<keyword evidence="3" id="KW-1185">Reference proteome</keyword>
<dbReference type="Proteomes" id="UP000305792">
    <property type="component" value="Unassembled WGS sequence"/>
</dbReference>
<protein>
    <submittedName>
        <fullName evidence="2">Uncharacterized protein</fullName>
    </submittedName>
</protein>
<proteinExistence type="predicted"/>
<organism evidence="2 3">
    <name type="scientific">Glycomyces paridis</name>
    <dbReference type="NCBI Taxonomy" id="2126555"/>
    <lineage>
        <taxon>Bacteria</taxon>
        <taxon>Bacillati</taxon>
        <taxon>Actinomycetota</taxon>
        <taxon>Actinomycetes</taxon>
        <taxon>Glycomycetales</taxon>
        <taxon>Glycomycetaceae</taxon>
        <taxon>Glycomyces</taxon>
    </lineage>
</organism>
<gene>
    <name evidence="2" type="ORF">E9998_13430</name>
</gene>
<name>A0A4S8PCD1_9ACTN</name>
<comment type="caution">
    <text evidence="2">The sequence shown here is derived from an EMBL/GenBank/DDBJ whole genome shotgun (WGS) entry which is preliminary data.</text>
</comment>
<feature type="region of interest" description="Disordered" evidence="1">
    <location>
        <begin position="39"/>
        <end position="58"/>
    </location>
</feature>
<accession>A0A4S8PCD1</accession>
<dbReference type="EMBL" id="STGX01000009">
    <property type="protein sequence ID" value="THV27983.1"/>
    <property type="molecule type" value="Genomic_DNA"/>
</dbReference>
<evidence type="ECO:0000256" key="1">
    <source>
        <dbReference type="SAM" id="MobiDB-lite"/>
    </source>
</evidence>
<feature type="region of interest" description="Disordered" evidence="1">
    <location>
        <begin position="69"/>
        <end position="89"/>
    </location>
</feature>
<evidence type="ECO:0000313" key="3">
    <source>
        <dbReference type="Proteomes" id="UP000305792"/>
    </source>
</evidence>